<keyword evidence="2" id="KW-1185">Reference proteome</keyword>
<dbReference type="EMBL" id="CP002483">
    <property type="protein sequence ID" value="ADW71303.1"/>
    <property type="molecule type" value="Genomic_DNA"/>
</dbReference>
<dbReference type="Proteomes" id="UP000000343">
    <property type="component" value="Plasmid pACIX903"/>
</dbReference>
<dbReference type="HOGENOM" id="CLU_2232751_0_0_0"/>
<keyword evidence="1" id="KW-0614">Plasmid</keyword>
<sequence length="105" mass="12269">MPIIGPVTDHTEIRRWADANHAVPTEVLPHDIDSEPALIRFMLAEQAKDHKDVRTIDWEEFFLKFDSLGLSFVYDDDSTGYNEILQIEERSAYRSSERNAARFYH</sequence>
<protein>
    <submittedName>
        <fullName evidence="1">Uncharacterized protein</fullName>
    </submittedName>
</protein>
<organism evidence="2">
    <name type="scientific">Granulicella tundricola (strain ATCC BAA-1859 / DSM 23138 / MP5ACTX9)</name>
    <dbReference type="NCBI Taxonomy" id="1198114"/>
    <lineage>
        <taxon>Bacteria</taxon>
        <taxon>Pseudomonadati</taxon>
        <taxon>Acidobacteriota</taxon>
        <taxon>Terriglobia</taxon>
        <taxon>Terriglobales</taxon>
        <taxon>Acidobacteriaceae</taxon>
        <taxon>Granulicella</taxon>
    </lineage>
</organism>
<dbReference type="KEGG" id="acm:AciX9_4351"/>
<dbReference type="OrthoDB" id="9808866at2"/>
<reference evidence="2" key="1">
    <citation type="submission" date="2011-01" db="EMBL/GenBank/DDBJ databases">
        <title>Complete sequence of plasmid3 of Acidobacterium sp. MP5ACTX9.</title>
        <authorList>
            <consortium name="US DOE Joint Genome Institute"/>
            <person name="Lucas S."/>
            <person name="Copeland A."/>
            <person name="Lapidus A."/>
            <person name="Cheng J.-F."/>
            <person name="Goodwin L."/>
            <person name="Pitluck S."/>
            <person name="Teshima H."/>
            <person name="Detter J.C."/>
            <person name="Han C."/>
            <person name="Tapia R."/>
            <person name="Land M."/>
            <person name="Hauser L."/>
            <person name="Kyrpides N."/>
            <person name="Ivanova N."/>
            <person name="Ovchinnikova G."/>
            <person name="Pagani I."/>
            <person name="Rawat S.R."/>
            <person name="Mannisto M."/>
            <person name="Haggblom M.M."/>
            <person name="Woyke T."/>
        </authorList>
    </citation>
    <scope>NUCLEOTIDE SEQUENCE [LARGE SCALE GENOMIC DNA]</scope>
    <source>
        <strain evidence="2">MP5ACTX9</strain>
        <plasmid evidence="2">Plasmid pACIX903</plasmid>
    </source>
</reference>
<evidence type="ECO:0000313" key="1">
    <source>
        <dbReference type="EMBL" id="ADW71303.1"/>
    </source>
</evidence>
<accession>E8X769</accession>
<evidence type="ECO:0000313" key="2">
    <source>
        <dbReference type="Proteomes" id="UP000000343"/>
    </source>
</evidence>
<geneLocation type="plasmid" evidence="1 2">
    <name>pACIX903</name>
</geneLocation>
<dbReference type="RefSeq" id="WP_013573022.1">
    <property type="nucleotide sequence ID" value="NC_015058.1"/>
</dbReference>
<proteinExistence type="predicted"/>
<dbReference type="AlphaFoldDB" id="E8X769"/>
<gene>
    <name evidence="1" type="ordered locus">AciX9_4351</name>
</gene>
<name>E8X769_GRATM</name>